<dbReference type="Proteomes" id="UP000192578">
    <property type="component" value="Unassembled WGS sequence"/>
</dbReference>
<dbReference type="InterPro" id="IPR019819">
    <property type="entry name" value="Carboxylesterase_B_CS"/>
</dbReference>
<dbReference type="Gene3D" id="3.40.50.1820">
    <property type="entry name" value="alpha/beta hydrolase"/>
    <property type="match status" value="1"/>
</dbReference>
<dbReference type="OrthoDB" id="408631at2759"/>
<keyword evidence="3" id="KW-0812">Transmembrane</keyword>
<evidence type="ECO:0000259" key="5">
    <source>
        <dbReference type="Pfam" id="PF00135"/>
    </source>
</evidence>
<dbReference type="InterPro" id="IPR002018">
    <property type="entry name" value="CarbesteraseB"/>
</dbReference>
<dbReference type="InterPro" id="IPR029058">
    <property type="entry name" value="AB_hydrolase_fold"/>
</dbReference>
<comment type="caution">
    <text evidence="6">The sequence shown here is derived from an EMBL/GenBank/DDBJ whole genome shotgun (WGS) entry which is preliminary data.</text>
</comment>
<evidence type="ECO:0000256" key="3">
    <source>
        <dbReference type="SAM" id="Phobius"/>
    </source>
</evidence>
<feature type="signal peptide" evidence="4">
    <location>
        <begin position="1"/>
        <end position="17"/>
    </location>
</feature>
<dbReference type="InterPro" id="IPR051093">
    <property type="entry name" value="Neuroligin/BSAL"/>
</dbReference>
<keyword evidence="3" id="KW-0472">Membrane</keyword>
<keyword evidence="3" id="KW-1133">Transmembrane helix</keyword>
<dbReference type="SUPFAM" id="SSF53474">
    <property type="entry name" value="alpha/beta-Hydrolases"/>
    <property type="match status" value="1"/>
</dbReference>
<sequence>MLRLFFLSCLLVRSFSAQGIPPPGRSFPDTAWNFYRPTNDPRFPPQFETERIYKTVETTKGKVTGFLVKLHDGPGREWDRRQLNTQQTAPWLEWMNVTVFLGIPYAEPPIGDLRFRPPREKAGWKPTNRFATNYGAVCPQPTKNGHLAIIENKFEVSEDCLFLNVFTPNISTGIYPVMVFIHGGGFFWGASNLYPGHMLAASQGVVVVTLNYRLGALGFLSTGDEHSPGNYGLLDQRMAIEWVRANIHAFKGDNTKITIVGQSAGAAAVGLHTLSPRSKGTFRAAIAQSGSELASWAVITHWEHAWNNSKRFAEHVGCPTHSSERLVECLRSGKSALDLGEAAEYKPDIGLFGWAPVVDIPPYRGILSPEQQFLPNKPELLLATSHYDPTMPFMSGVTEDEGYSWLFTNSKVQGNNFQVTRAVMNEAIRALLKTENYTINAEAVEESVRFMYTHWPDPMNATMRRKQFVNMYSDIYYKAPAYKSMNQRAALGASVYQYVLNYSREALKQPSSKEFAHGFVPHMEDIFFMLGFPFLDNERHNLQNLLPFTVRRGGWHQGDRNMSDFMMQMWGNFAKYSNPTPVRVFNTTWEKFTLMRDAYLVMNQTNTSYIYESYRARESAFWCSYLPTAFFPTTPAPWPTETPVETERRHYMIATWITVTLGGIILLTLIVVCCLYVRQRKGVDEMDF</sequence>
<reference evidence="7" key="1">
    <citation type="submission" date="2017-01" db="EMBL/GenBank/DDBJ databases">
        <title>Comparative genomics of anhydrobiosis in the tardigrade Hypsibius dujardini.</title>
        <authorList>
            <person name="Yoshida Y."/>
            <person name="Koutsovoulos G."/>
            <person name="Laetsch D."/>
            <person name="Stevens L."/>
            <person name="Kumar S."/>
            <person name="Horikawa D."/>
            <person name="Ishino K."/>
            <person name="Komine S."/>
            <person name="Tomita M."/>
            <person name="Blaxter M."/>
            <person name="Arakawa K."/>
        </authorList>
    </citation>
    <scope>NUCLEOTIDE SEQUENCE [LARGE SCALE GENOMIC DNA]</scope>
    <source>
        <strain evidence="7">Z151</strain>
    </source>
</reference>
<dbReference type="PANTHER" id="PTHR43903">
    <property type="entry name" value="NEUROLIGIN"/>
    <property type="match status" value="1"/>
</dbReference>
<feature type="domain" description="Carboxylesterase type B" evidence="5">
    <location>
        <begin position="96"/>
        <end position="622"/>
    </location>
</feature>
<evidence type="ECO:0000313" key="7">
    <source>
        <dbReference type="Proteomes" id="UP000192578"/>
    </source>
</evidence>
<evidence type="ECO:0000256" key="1">
    <source>
        <dbReference type="ARBA" id="ARBA00005964"/>
    </source>
</evidence>
<protein>
    <submittedName>
        <fullName evidence="6">Cholinesterase</fullName>
    </submittedName>
</protein>
<organism evidence="6 7">
    <name type="scientific">Hypsibius exemplaris</name>
    <name type="common">Freshwater tardigrade</name>
    <dbReference type="NCBI Taxonomy" id="2072580"/>
    <lineage>
        <taxon>Eukaryota</taxon>
        <taxon>Metazoa</taxon>
        <taxon>Ecdysozoa</taxon>
        <taxon>Tardigrada</taxon>
        <taxon>Eutardigrada</taxon>
        <taxon>Parachela</taxon>
        <taxon>Hypsibioidea</taxon>
        <taxon>Hypsibiidae</taxon>
        <taxon>Hypsibius</taxon>
    </lineage>
</organism>
<feature type="transmembrane region" description="Helical" evidence="3">
    <location>
        <begin position="653"/>
        <end position="677"/>
    </location>
</feature>
<proteinExistence type="inferred from homology"/>
<accession>A0A1W0WLK3</accession>
<evidence type="ECO:0000256" key="2">
    <source>
        <dbReference type="ARBA" id="ARBA00022729"/>
    </source>
</evidence>
<keyword evidence="7" id="KW-1185">Reference proteome</keyword>
<keyword evidence="2 4" id="KW-0732">Signal</keyword>
<evidence type="ECO:0000313" key="6">
    <source>
        <dbReference type="EMBL" id="OQV16062.1"/>
    </source>
</evidence>
<evidence type="ECO:0000256" key="4">
    <source>
        <dbReference type="SAM" id="SignalP"/>
    </source>
</evidence>
<dbReference type="PROSITE" id="PS00941">
    <property type="entry name" value="CARBOXYLESTERASE_B_2"/>
    <property type="match status" value="1"/>
</dbReference>
<dbReference type="Pfam" id="PF00135">
    <property type="entry name" value="COesterase"/>
    <property type="match status" value="1"/>
</dbReference>
<comment type="similarity">
    <text evidence="1">Belongs to the type-B carboxylesterase/lipase family.</text>
</comment>
<gene>
    <name evidence="6" type="ORF">BV898_09832</name>
</gene>
<dbReference type="AlphaFoldDB" id="A0A1W0WLK3"/>
<name>A0A1W0WLK3_HYPEX</name>
<feature type="chain" id="PRO_5012596617" evidence="4">
    <location>
        <begin position="18"/>
        <end position="688"/>
    </location>
</feature>
<dbReference type="EMBL" id="MTYJ01000079">
    <property type="protein sequence ID" value="OQV16062.1"/>
    <property type="molecule type" value="Genomic_DNA"/>
</dbReference>